<reference evidence="2" key="1">
    <citation type="submission" date="2015-07" db="EMBL/GenBank/DDBJ databases">
        <title>Genome sequencing of Sunxiuqinia dokdonensis strain SK.</title>
        <authorList>
            <person name="Ahn S."/>
            <person name="Kim B.-C."/>
        </authorList>
    </citation>
    <scope>NUCLEOTIDE SEQUENCE [LARGE SCALE GENOMIC DNA]</scope>
    <source>
        <strain evidence="2">SK</strain>
    </source>
</reference>
<dbReference type="EMBL" id="LGIA01000152">
    <property type="protein sequence ID" value="KOH44804.1"/>
    <property type="molecule type" value="Genomic_DNA"/>
</dbReference>
<comment type="caution">
    <text evidence="1">The sequence shown here is derived from an EMBL/GenBank/DDBJ whole genome shotgun (WGS) entry which is preliminary data.</text>
</comment>
<accession>A0A0L8V8N2</accession>
<evidence type="ECO:0000313" key="2">
    <source>
        <dbReference type="Proteomes" id="UP000036958"/>
    </source>
</evidence>
<gene>
    <name evidence="1" type="ORF">NC99_23510</name>
</gene>
<dbReference type="Pfam" id="PF10962">
    <property type="entry name" value="DUF2764"/>
    <property type="match status" value="1"/>
</dbReference>
<dbReference type="RefSeq" id="WP_053183522.1">
    <property type="nucleotide sequence ID" value="NZ_LGIA01000152.1"/>
</dbReference>
<name>A0A0L8V8N2_9BACT</name>
<keyword evidence="2" id="KW-1185">Reference proteome</keyword>
<organism evidence="1 2">
    <name type="scientific">Sunxiuqinia dokdonensis</name>
    <dbReference type="NCBI Taxonomy" id="1409788"/>
    <lineage>
        <taxon>Bacteria</taxon>
        <taxon>Pseudomonadati</taxon>
        <taxon>Bacteroidota</taxon>
        <taxon>Bacteroidia</taxon>
        <taxon>Marinilabiliales</taxon>
        <taxon>Prolixibacteraceae</taxon>
        <taxon>Sunxiuqinia</taxon>
    </lineage>
</organism>
<evidence type="ECO:0008006" key="3">
    <source>
        <dbReference type="Google" id="ProtNLM"/>
    </source>
</evidence>
<dbReference type="AlphaFoldDB" id="A0A0L8V8N2"/>
<evidence type="ECO:0000313" key="1">
    <source>
        <dbReference type="EMBL" id="KOH44804.1"/>
    </source>
</evidence>
<protein>
    <recommendedName>
        <fullName evidence="3">DUF2764 domain-containing protein</fullName>
    </recommendedName>
</protein>
<dbReference type="STRING" id="1409788.NC99_23510"/>
<dbReference type="OrthoDB" id="9813754at2"/>
<proteinExistence type="predicted"/>
<dbReference type="InterPro" id="IPR024492">
    <property type="entry name" value="DUF2764"/>
</dbReference>
<dbReference type="Proteomes" id="UP000036958">
    <property type="component" value="Unassembled WGS sequence"/>
</dbReference>
<sequence>MDVNYSLIAELPDLKFDPEATFELPEHFLGSLEGKVFPVEMDFIRLLWFQKFNRKLAAFFSGRLPNNEPLPGLNATAFYTDNEGFHQAPAYLKKMVRWKERQKEYPNETLISQKLQEFHYGQMRCSKNRFLKCWGELELNRLNFLAAGRCEINSLDKEEQLIKGNGYSELLHDFSVREKIIRTEFSVAPQLEIIIEKINYQERELAMDQVRWDMIDEINRFEYFTVDVLLGYFQKLLLLERWATLLQRKKPVNPVELANKMIKEVHN</sequence>